<dbReference type="EMBL" id="CP051428">
    <property type="protein sequence ID" value="QJC52745.1"/>
    <property type="molecule type" value="Genomic_DNA"/>
</dbReference>
<dbReference type="AlphaFoldDB" id="A0A6H2GZB4"/>
<sequence>MTKRIEDDKQYENSLTWLREKAKKLDDPLFGGPERDKLMRTYDYVADQAQRYRWRDAADAKG</sequence>
<gene>
    <name evidence="1" type="ORF">HGI30_15025</name>
</gene>
<evidence type="ECO:0000313" key="1">
    <source>
        <dbReference type="EMBL" id="QJC52745.1"/>
    </source>
</evidence>
<organism evidence="1 2">
    <name type="scientific">Paenibacillus albicereus</name>
    <dbReference type="NCBI Taxonomy" id="2726185"/>
    <lineage>
        <taxon>Bacteria</taxon>
        <taxon>Bacillati</taxon>
        <taxon>Bacillota</taxon>
        <taxon>Bacilli</taxon>
        <taxon>Bacillales</taxon>
        <taxon>Paenibacillaceae</taxon>
        <taxon>Paenibacillus</taxon>
    </lineage>
</organism>
<proteinExistence type="predicted"/>
<dbReference type="Proteomes" id="UP000502136">
    <property type="component" value="Chromosome"/>
</dbReference>
<accession>A0A6H2GZB4</accession>
<dbReference type="RefSeq" id="WP_168908297.1">
    <property type="nucleotide sequence ID" value="NZ_CP051428.1"/>
</dbReference>
<keyword evidence="2" id="KW-1185">Reference proteome</keyword>
<reference evidence="1 2" key="1">
    <citation type="submission" date="2020-04" db="EMBL/GenBank/DDBJ databases">
        <title>Novel Paenibacillus strain UniB2 isolated from commercial digestive syrup.</title>
        <authorList>
            <person name="Thorat V."/>
            <person name="Kirdat K."/>
            <person name="Tiwarekar B."/>
            <person name="Yadav A."/>
        </authorList>
    </citation>
    <scope>NUCLEOTIDE SEQUENCE [LARGE SCALE GENOMIC DNA]</scope>
    <source>
        <strain evidence="1 2">UniB2</strain>
    </source>
</reference>
<protein>
    <submittedName>
        <fullName evidence="1">Uncharacterized protein</fullName>
    </submittedName>
</protein>
<evidence type="ECO:0000313" key="2">
    <source>
        <dbReference type="Proteomes" id="UP000502136"/>
    </source>
</evidence>
<dbReference type="KEGG" id="palr:HGI30_15025"/>
<name>A0A6H2GZB4_9BACL</name>